<dbReference type="KEGG" id="cvn:111137849"/>
<dbReference type="AlphaFoldDB" id="A0A8B8EZ34"/>
<feature type="signal peptide" evidence="1">
    <location>
        <begin position="1"/>
        <end position="21"/>
    </location>
</feature>
<protein>
    <submittedName>
        <fullName evidence="3">Uncharacterized protein LOC111137849</fullName>
    </submittedName>
</protein>
<sequence>MHLKLLILFSVTCALFCETDAWFWRRRKGNSKQCPRRGGASPYYFGTTNLWCMKKGKRGAPSRNTWALSHRFIYYKGYYFEFLSNSNAAIGTRARESHRCSSSREGSPAGYSSLSLDCIKGCARNYRCTYGRYRLLRNNCHNFANRLSAVLCTTGTTCPSWCRGSCKHAVEG</sequence>
<keyword evidence="1" id="KW-0732">Signal</keyword>
<dbReference type="GeneID" id="111137849"/>
<feature type="chain" id="PRO_5034772036" evidence="1">
    <location>
        <begin position="22"/>
        <end position="172"/>
    </location>
</feature>
<dbReference type="InterPro" id="IPR042266">
    <property type="entry name" value="PPPDE_sf"/>
</dbReference>
<proteinExistence type="predicted"/>
<evidence type="ECO:0000313" key="3">
    <source>
        <dbReference type="RefSeq" id="XP_022345251.1"/>
    </source>
</evidence>
<dbReference type="RefSeq" id="XP_022345251.1">
    <property type="nucleotide sequence ID" value="XM_022489543.1"/>
</dbReference>
<accession>A0A8B8EZ34</accession>
<dbReference type="Gene3D" id="3.90.1720.30">
    <property type="entry name" value="PPPDE domains"/>
    <property type="match status" value="1"/>
</dbReference>
<name>A0A8B8EZ34_CRAVI</name>
<keyword evidence="2" id="KW-1185">Reference proteome</keyword>
<evidence type="ECO:0000313" key="2">
    <source>
        <dbReference type="Proteomes" id="UP000694844"/>
    </source>
</evidence>
<dbReference type="OrthoDB" id="6122078at2759"/>
<evidence type="ECO:0000256" key="1">
    <source>
        <dbReference type="SAM" id="SignalP"/>
    </source>
</evidence>
<dbReference type="Proteomes" id="UP000694844">
    <property type="component" value="Chromosome 5"/>
</dbReference>
<organism evidence="2 3">
    <name type="scientific">Crassostrea virginica</name>
    <name type="common">Eastern oyster</name>
    <dbReference type="NCBI Taxonomy" id="6565"/>
    <lineage>
        <taxon>Eukaryota</taxon>
        <taxon>Metazoa</taxon>
        <taxon>Spiralia</taxon>
        <taxon>Lophotrochozoa</taxon>
        <taxon>Mollusca</taxon>
        <taxon>Bivalvia</taxon>
        <taxon>Autobranchia</taxon>
        <taxon>Pteriomorphia</taxon>
        <taxon>Ostreida</taxon>
        <taxon>Ostreoidea</taxon>
        <taxon>Ostreidae</taxon>
        <taxon>Crassostrea</taxon>
    </lineage>
</organism>
<gene>
    <name evidence="3" type="primary">LOC111137849</name>
</gene>
<reference evidence="3" key="1">
    <citation type="submission" date="2025-08" db="UniProtKB">
        <authorList>
            <consortium name="RefSeq"/>
        </authorList>
    </citation>
    <scope>IDENTIFICATION</scope>
    <source>
        <tissue evidence="3">Whole sample</tissue>
    </source>
</reference>